<dbReference type="GO" id="GO:0006283">
    <property type="term" value="P:transcription-coupled nucleotide-excision repair"/>
    <property type="evidence" value="ECO:0007669"/>
    <property type="project" value="TreeGrafter"/>
</dbReference>
<evidence type="ECO:0000313" key="1">
    <source>
        <dbReference type="EMBL" id="RUS14762.1"/>
    </source>
</evidence>
<keyword evidence="2" id="KW-1185">Reference proteome</keyword>
<dbReference type="PANTHER" id="PTHR28670">
    <property type="entry name" value="UV-STIMULATED SCAFFOLD PROTEIN A"/>
    <property type="match status" value="1"/>
</dbReference>
<protein>
    <submittedName>
        <fullName evidence="1">Uncharacterized protein</fullName>
    </submittedName>
</protein>
<accession>A0A433PB56</accession>
<reference evidence="1 2" key="1">
    <citation type="journal article" date="2018" name="New Phytol.">
        <title>Phylogenomics of Endogonaceae and evolution of mycorrhizas within Mucoromycota.</title>
        <authorList>
            <person name="Chang Y."/>
            <person name="Desiro A."/>
            <person name="Na H."/>
            <person name="Sandor L."/>
            <person name="Lipzen A."/>
            <person name="Clum A."/>
            <person name="Barry K."/>
            <person name="Grigoriev I.V."/>
            <person name="Martin F.M."/>
            <person name="Stajich J.E."/>
            <person name="Smith M.E."/>
            <person name="Bonito G."/>
            <person name="Spatafora J.W."/>
        </authorList>
    </citation>
    <scope>NUCLEOTIDE SEQUENCE [LARGE SCALE GENOMIC DNA]</scope>
    <source>
        <strain evidence="1 2">AD002</strain>
    </source>
</reference>
<gene>
    <name evidence="1" type="ORF">BC938DRAFT_477230</name>
</gene>
<dbReference type="AlphaFoldDB" id="A0A433PB56"/>
<proteinExistence type="predicted"/>
<comment type="caution">
    <text evidence="1">The sequence shown here is derived from an EMBL/GenBank/DDBJ whole genome shotgun (WGS) entry which is preliminary data.</text>
</comment>
<evidence type="ECO:0000313" key="2">
    <source>
        <dbReference type="Proteomes" id="UP000274822"/>
    </source>
</evidence>
<dbReference type="InterPro" id="IPR018610">
    <property type="entry name" value="UVSSA"/>
</dbReference>
<dbReference type="EMBL" id="RBNJ01026718">
    <property type="protein sequence ID" value="RUS14762.1"/>
    <property type="molecule type" value="Genomic_DNA"/>
</dbReference>
<sequence>MSTPEHKALANLIVSLTTTGEWILNDQKLKELKSLCKKSDSIVENAYRLTWAQLEKNHAQ</sequence>
<feature type="non-terminal residue" evidence="1">
    <location>
        <position position="60"/>
    </location>
</feature>
<dbReference type="PANTHER" id="PTHR28670:SF1">
    <property type="entry name" value="UV-STIMULATED SCAFFOLD PROTEIN A"/>
    <property type="match status" value="1"/>
</dbReference>
<name>A0A433PB56_9FUNG</name>
<dbReference type="Pfam" id="PF20867">
    <property type="entry name" value="UVSSA_N"/>
    <property type="match status" value="1"/>
</dbReference>
<organism evidence="1 2">
    <name type="scientific">Jimgerdemannia flammicorona</name>
    <dbReference type="NCBI Taxonomy" id="994334"/>
    <lineage>
        <taxon>Eukaryota</taxon>
        <taxon>Fungi</taxon>
        <taxon>Fungi incertae sedis</taxon>
        <taxon>Mucoromycota</taxon>
        <taxon>Mucoromycotina</taxon>
        <taxon>Endogonomycetes</taxon>
        <taxon>Endogonales</taxon>
        <taxon>Endogonaceae</taxon>
        <taxon>Jimgerdemannia</taxon>
    </lineage>
</organism>
<dbReference type="GO" id="GO:0009411">
    <property type="term" value="P:response to UV"/>
    <property type="evidence" value="ECO:0007669"/>
    <property type="project" value="InterPro"/>
</dbReference>
<dbReference type="InterPro" id="IPR049408">
    <property type="entry name" value="UVSSA_N_a-solenoid_rpt"/>
</dbReference>
<dbReference type="Proteomes" id="UP000274822">
    <property type="component" value="Unassembled WGS sequence"/>
</dbReference>
<dbReference type="GO" id="GO:0000993">
    <property type="term" value="F:RNA polymerase II complex binding"/>
    <property type="evidence" value="ECO:0007669"/>
    <property type="project" value="TreeGrafter"/>
</dbReference>
<dbReference type="GO" id="GO:0005694">
    <property type="term" value="C:chromosome"/>
    <property type="evidence" value="ECO:0007669"/>
    <property type="project" value="TreeGrafter"/>
</dbReference>